<sequence>MTTFDLSPLFRTSVGFDRLASLLNSAHRVEQAGGYPPYNIVSAGENEYRITMAVAGFAENELKITTELNQLTVTGEKSEDETAGAEKFLYRGIATRSFERRFNLADHVRVTGARLDNGLLHIDLERELPEVMRPRTIEIDSGKALLEGESASGQSAEETEIKAA</sequence>
<evidence type="ECO:0000259" key="5">
    <source>
        <dbReference type="PROSITE" id="PS01031"/>
    </source>
</evidence>
<proteinExistence type="inferred from homology"/>
<dbReference type="Gene3D" id="2.60.40.790">
    <property type="match status" value="1"/>
</dbReference>
<keyword evidence="7" id="KW-1185">Reference proteome</keyword>
<feature type="compositionally biased region" description="Low complexity" evidence="4">
    <location>
        <begin position="147"/>
        <end position="156"/>
    </location>
</feature>
<dbReference type="InterPro" id="IPR002068">
    <property type="entry name" value="A-crystallin/Hsp20_dom"/>
</dbReference>
<dbReference type="InterPro" id="IPR008978">
    <property type="entry name" value="HSP20-like_chaperone"/>
</dbReference>
<dbReference type="SUPFAM" id="SSF49764">
    <property type="entry name" value="HSP20-like chaperones"/>
    <property type="match status" value="1"/>
</dbReference>
<evidence type="ECO:0000256" key="1">
    <source>
        <dbReference type="ARBA" id="ARBA00023016"/>
    </source>
</evidence>
<dbReference type="CDD" id="cd06470">
    <property type="entry name" value="ACD_IbpA-B_like"/>
    <property type="match status" value="1"/>
</dbReference>
<evidence type="ECO:0000256" key="2">
    <source>
        <dbReference type="PROSITE-ProRule" id="PRU00285"/>
    </source>
</evidence>
<evidence type="ECO:0000313" key="6">
    <source>
        <dbReference type="EMBL" id="MEJ8568249.1"/>
    </source>
</evidence>
<feature type="region of interest" description="Disordered" evidence="4">
    <location>
        <begin position="143"/>
        <end position="164"/>
    </location>
</feature>
<dbReference type="PANTHER" id="PTHR47062">
    <property type="match status" value="1"/>
</dbReference>
<gene>
    <name evidence="6" type="ORF">V3330_11485</name>
</gene>
<protein>
    <submittedName>
        <fullName evidence="6">Hsp20 family protein</fullName>
    </submittedName>
</protein>
<feature type="domain" description="SHSP" evidence="5">
    <location>
        <begin position="29"/>
        <end position="142"/>
    </location>
</feature>
<accession>A0AAW9RGX4</accession>
<comment type="caution">
    <text evidence="6">The sequence shown here is derived from an EMBL/GenBank/DDBJ whole genome shotgun (WGS) entry which is preliminary data.</text>
</comment>
<dbReference type="EMBL" id="JAZHOG010000007">
    <property type="protein sequence ID" value="MEJ8568249.1"/>
    <property type="molecule type" value="Genomic_DNA"/>
</dbReference>
<dbReference type="Pfam" id="PF00011">
    <property type="entry name" value="HSP20"/>
    <property type="match status" value="1"/>
</dbReference>
<evidence type="ECO:0000256" key="4">
    <source>
        <dbReference type="SAM" id="MobiDB-lite"/>
    </source>
</evidence>
<dbReference type="Proteomes" id="UP001359886">
    <property type="component" value="Unassembled WGS sequence"/>
</dbReference>
<dbReference type="PANTHER" id="PTHR47062:SF1">
    <property type="entry name" value="SMALL HEAT SHOCK PROTEIN IBPA"/>
    <property type="match status" value="1"/>
</dbReference>
<comment type="similarity">
    <text evidence="2 3">Belongs to the small heat shock protein (HSP20) family.</text>
</comment>
<dbReference type="RefSeq" id="WP_354695570.1">
    <property type="nucleotide sequence ID" value="NZ_JAZHOG010000007.1"/>
</dbReference>
<dbReference type="AlphaFoldDB" id="A0AAW9RGX4"/>
<dbReference type="InterPro" id="IPR037913">
    <property type="entry name" value="ACD_IbpA/B"/>
</dbReference>
<organism evidence="6 7">
    <name type="scientific">Elongatibacter sediminis</name>
    <dbReference type="NCBI Taxonomy" id="3119006"/>
    <lineage>
        <taxon>Bacteria</taxon>
        <taxon>Pseudomonadati</taxon>
        <taxon>Pseudomonadota</taxon>
        <taxon>Gammaproteobacteria</taxon>
        <taxon>Chromatiales</taxon>
        <taxon>Wenzhouxiangellaceae</taxon>
        <taxon>Elongatibacter</taxon>
    </lineage>
</organism>
<evidence type="ECO:0000256" key="3">
    <source>
        <dbReference type="RuleBase" id="RU003616"/>
    </source>
</evidence>
<evidence type="ECO:0000313" key="7">
    <source>
        <dbReference type="Proteomes" id="UP001359886"/>
    </source>
</evidence>
<reference evidence="6 7" key="1">
    <citation type="submission" date="2024-02" db="EMBL/GenBank/DDBJ databases">
        <title>A novel Wenzhouxiangellaceae bacterium, isolated from coastal sediments.</title>
        <authorList>
            <person name="Du Z.-J."/>
            <person name="Ye Y.-Q."/>
            <person name="Zhang X.-Y."/>
        </authorList>
    </citation>
    <scope>NUCLEOTIDE SEQUENCE [LARGE SCALE GENOMIC DNA]</scope>
    <source>
        <strain evidence="6 7">CH-27</strain>
    </source>
</reference>
<name>A0AAW9RGX4_9GAMM</name>
<keyword evidence="1" id="KW-0346">Stress response</keyword>
<dbReference type="PROSITE" id="PS01031">
    <property type="entry name" value="SHSP"/>
    <property type="match status" value="1"/>
</dbReference>